<protein>
    <recommendedName>
        <fullName evidence="7">Ion transport domain-containing protein</fullName>
    </recommendedName>
</protein>
<feature type="transmembrane region" description="Helical" evidence="6">
    <location>
        <begin position="934"/>
        <end position="956"/>
    </location>
</feature>
<accession>A0A015JV28</accession>
<evidence type="ECO:0000256" key="4">
    <source>
        <dbReference type="ARBA" id="ARBA00022989"/>
    </source>
</evidence>
<keyword evidence="4 6" id="KW-1133">Transmembrane helix</keyword>
<dbReference type="Pfam" id="PF00520">
    <property type="entry name" value="Ion_trans"/>
    <property type="match status" value="1"/>
</dbReference>
<dbReference type="AlphaFoldDB" id="A0A015JV28"/>
<organism evidence="8 9">
    <name type="scientific">Rhizophagus irregularis (strain DAOM 197198w)</name>
    <name type="common">Glomus intraradices</name>
    <dbReference type="NCBI Taxonomy" id="1432141"/>
    <lineage>
        <taxon>Eukaryota</taxon>
        <taxon>Fungi</taxon>
        <taxon>Fungi incertae sedis</taxon>
        <taxon>Mucoromycota</taxon>
        <taxon>Glomeromycotina</taxon>
        <taxon>Glomeromycetes</taxon>
        <taxon>Glomerales</taxon>
        <taxon>Glomeraceae</taxon>
        <taxon>Rhizophagus</taxon>
    </lineage>
</organism>
<dbReference type="SUPFAM" id="SSF81324">
    <property type="entry name" value="Voltage-gated potassium channels"/>
    <property type="match status" value="1"/>
</dbReference>
<keyword evidence="3" id="KW-0677">Repeat</keyword>
<keyword evidence="2 6" id="KW-0812">Transmembrane</keyword>
<evidence type="ECO:0000256" key="5">
    <source>
        <dbReference type="ARBA" id="ARBA00023136"/>
    </source>
</evidence>
<gene>
    <name evidence="8" type="ORF">RirG_080990</name>
</gene>
<feature type="transmembrane region" description="Helical" evidence="6">
    <location>
        <begin position="804"/>
        <end position="826"/>
    </location>
</feature>
<comment type="caution">
    <text evidence="8">The sequence shown here is derived from an EMBL/GenBank/DDBJ whole genome shotgun (WGS) entry which is preliminary data.</text>
</comment>
<feature type="transmembrane region" description="Helical" evidence="6">
    <location>
        <begin position="715"/>
        <end position="732"/>
    </location>
</feature>
<evidence type="ECO:0000313" key="9">
    <source>
        <dbReference type="Proteomes" id="UP000022910"/>
    </source>
</evidence>
<feature type="transmembrane region" description="Helical" evidence="6">
    <location>
        <begin position="688"/>
        <end position="709"/>
    </location>
</feature>
<feature type="transmembrane region" description="Helical" evidence="6">
    <location>
        <begin position="869"/>
        <end position="889"/>
    </location>
</feature>
<name>A0A015JV28_RHIIW</name>
<dbReference type="InterPro" id="IPR005821">
    <property type="entry name" value="Ion_trans_dom"/>
</dbReference>
<evidence type="ECO:0000256" key="6">
    <source>
        <dbReference type="SAM" id="Phobius"/>
    </source>
</evidence>
<feature type="transmembrane region" description="Helical" evidence="6">
    <location>
        <begin position="910"/>
        <end position="928"/>
    </location>
</feature>
<dbReference type="HOGENOM" id="CLU_010229_1_0_1"/>
<comment type="subcellular location">
    <subcellularLocation>
        <location evidence="1">Membrane</location>
        <topology evidence="1">Multi-pass membrane protein</topology>
    </subcellularLocation>
</comment>
<dbReference type="PANTHER" id="PTHR10582">
    <property type="entry name" value="TRANSIENT RECEPTOR POTENTIAL ION CHANNEL PROTEIN"/>
    <property type="match status" value="1"/>
</dbReference>
<dbReference type="Gene3D" id="1.10.287.70">
    <property type="match status" value="1"/>
</dbReference>
<dbReference type="GO" id="GO:0005886">
    <property type="term" value="C:plasma membrane"/>
    <property type="evidence" value="ECO:0007669"/>
    <property type="project" value="TreeGrafter"/>
</dbReference>
<dbReference type="OrthoDB" id="2352140at2759"/>
<feature type="domain" description="Ion transport" evidence="7">
    <location>
        <begin position="811"/>
        <end position="1072"/>
    </location>
</feature>
<evidence type="ECO:0000259" key="7">
    <source>
        <dbReference type="Pfam" id="PF00520"/>
    </source>
</evidence>
<keyword evidence="9" id="KW-1185">Reference proteome</keyword>
<feature type="transmembrane region" description="Helical" evidence="6">
    <location>
        <begin position="1041"/>
        <end position="1064"/>
    </location>
</feature>
<dbReference type="EMBL" id="JEMT01016244">
    <property type="protein sequence ID" value="EXX71140.1"/>
    <property type="molecule type" value="Genomic_DNA"/>
</dbReference>
<keyword evidence="5 6" id="KW-0472">Membrane</keyword>
<dbReference type="SUPFAM" id="SSF69322">
    <property type="entry name" value="Tricorn protease domain 2"/>
    <property type="match status" value="1"/>
</dbReference>
<reference evidence="8 9" key="1">
    <citation type="submission" date="2014-02" db="EMBL/GenBank/DDBJ databases">
        <title>Single nucleus genome sequencing reveals high similarity among nuclei of an endomycorrhizal fungus.</title>
        <authorList>
            <person name="Lin K."/>
            <person name="Geurts R."/>
            <person name="Zhang Z."/>
            <person name="Limpens E."/>
            <person name="Saunders D.G."/>
            <person name="Mu D."/>
            <person name="Pang E."/>
            <person name="Cao H."/>
            <person name="Cha H."/>
            <person name="Lin T."/>
            <person name="Zhou Q."/>
            <person name="Shang Y."/>
            <person name="Li Y."/>
            <person name="Ivanov S."/>
            <person name="Sharma T."/>
            <person name="Velzen R.V."/>
            <person name="Ruijter N.D."/>
            <person name="Aanen D.K."/>
            <person name="Win J."/>
            <person name="Kamoun S."/>
            <person name="Bisseling T."/>
            <person name="Huang S."/>
        </authorList>
    </citation>
    <scope>NUCLEOTIDE SEQUENCE [LARGE SCALE GENOMIC DNA]</scope>
    <source>
        <strain evidence="9">DAOM197198w</strain>
    </source>
</reference>
<sequence>MNDASSYIVPMNTNNIIESNRNSITDKPHNNKPITKIEISPGGRYLVTYSQEDHSVVGWNIEDVDEGQLKSNDSVKINYEINQICVSDDKKLAYINNDRTLLNIIDIRNNNQIKIDMRNYYRLKSFIEYFIDIRKYFKPYYCTFNSKGEFILFVLYRESHLYIYIYSTQSNNNDLKCKRIYELPEDFELTELITRYDKLYLFSNDYAYEWNSITGNFIRMFWMKTKDAKDVRISSNGIFICLRIEDEIIIYSIELRIPIATLDINNDIQLYNFMKHTGSCLVLLQLFDRIPNKGIWKSIMDYCWKKSLDRLNIENPLPNNILTTNNYGFGILDGNVQKIKVENVISKINFPLQISDEIIDNWYDYSNNYYSHFRIKEDFKLLNAHLFSPYMNAIRKLFVVASSNYYVQKRELEFNQWKIKIDDEEIELRVLKDKWYRTSTKFDSDYSNFEKYLISSSLFDNGDILILTTIGLFIYHFNEDNKSISLNYYYHMYLKYLKYMEYMNFIPGLLGLKLKRYYYYHYYYYYYKKLKFSTPTLPLLNYESFKLNDEWTSYLIDNKSSLLKYGVELLSFSIKEHKFELIEDIYKKCIIYFRQDLRNNSKFLSIITSTMPLLNEHFPEYILRYSLETAMIIDSPIYSLKHRNINLHLYSFFKHPPKVNLIHPPILCAIYTIYIDRFISMLPPIPLIVLYYVTYALVVISILFLALFISNHAQIFSIIFSISTIILIYFIYKIYLIHSRPSIPTITFMISYIKFVNYPRDYNYIFDLFWPKPSPFVNIINRDIYKTWNGEALINFKWNAYGKYYYFIICNLFMALFLCFTAVATIPQDYLNENLKRNVLKTSITLGSFHLIQEIRQFIYNPKKWFLNYWNFFDLGAYLIPTATSIYWLHSNNENTSLLSFSCLLLDIKFLLFFRAFESFGIYFAIIVGVAKQLISFLVILFIIIISFAHAFFVLLKPKLAYVLDQPTINNDPNNPWNLNTTYYNQINGTTAQNASFIQAPDENTNMFTDYGTALFAIYLFLTGDPSALSNKWAYKEHPALIILIVLFSFMIVVYLMNLFIGLLNKAIEKDNNRISYLMQKAEILVEIELFYLLPHQRRWEAWFPEVIHYYADVVKAREKVKEMISKGEWNINDFPELKKDLLDKLNIQYNPVNSEIIRRDA</sequence>
<evidence type="ECO:0000256" key="3">
    <source>
        <dbReference type="ARBA" id="ARBA00022737"/>
    </source>
</evidence>
<proteinExistence type="predicted"/>
<dbReference type="Proteomes" id="UP000022910">
    <property type="component" value="Unassembled WGS sequence"/>
</dbReference>
<dbReference type="GO" id="GO:0005216">
    <property type="term" value="F:monoatomic ion channel activity"/>
    <property type="evidence" value="ECO:0007669"/>
    <property type="project" value="InterPro"/>
</dbReference>
<dbReference type="InterPro" id="IPR015943">
    <property type="entry name" value="WD40/YVTN_repeat-like_dom_sf"/>
</dbReference>
<dbReference type="PANTHER" id="PTHR10582:SF2">
    <property type="entry name" value="INACTIVE"/>
    <property type="match status" value="1"/>
</dbReference>
<evidence type="ECO:0000256" key="1">
    <source>
        <dbReference type="ARBA" id="ARBA00004141"/>
    </source>
</evidence>
<dbReference type="InterPro" id="IPR024862">
    <property type="entry name" value="TRPV"/>
</dbReference>
<evidence type="ECO:0000256" key="2">
    <source>
        <dbReference type="ARBA" id="ARBA00022692"/>
    </source>
</evidence>
<dbReference type="STRING" id="1432141.A0A015JV28"/>
<evidence type="ECO:0000313" key="8">
    <source>
        <dbReference type="EMBL" id="EXX71140.1"/>
    </source>
</evidence>
<dbReference type="Gene3D" id="2.130.10.10">
    <property type="entry name" value="YVTN repeat-like/Quinoprotein amine dehydrogenase"/>
    <property type="match status" value="1"/>
</dbReference>
<dbReference type="GO" id="GO:0098703">
    <property type="term" value="P:calcium ion import across plasma membrane"/>
    <property type="evidence" value="ECO:0007669"/>
    <property type="project" value="TreeGrafter"/>
</dbReference>